<evidence type="ECO:0000256" key="2">
    <source>
        <dbReference type="ARBA" id="ARBA00008029"/>
    </source>
</evidence>
<keyword evidence="5" id="KW-0498">Mitosis</keyword>
<dbReference type="RefSeq" id="XP_015465210.1">
    <property type="nucleotide sequence ID" value="XM_015613966.1"/>
</dbReference>
<dbReference type="PANTHER" id="PTHR23168:SF0">
    <property type="entry name" value="MITOTIC SPINDLE ASSEMBLY CHECKPOINT PROTEIN MAD1"/>
    <property type="match status" value="1"/>
</dbReference>
<dbReference type="PANTHER" id="PTHR23168">
    <property type="entry name" value="MITOTIC SPINDLE ASSEMBLY CHECKPOINT PROTEIN MAD1 MITOTIC ARREST DEFICIENT-LIKE PROTEIN 1"/>
    <property type="match status" value="1"/>
</dbReference>
<dbReference type="GeneID" id="26842146"/>
<feature type="coiled-coil region" evidence="8">
    <location>
        <begin position="100"/>
        <end position="247"/>
    </location>
</feature>
<keyword evidence="4" id="KW-0132">Cell division</keyword>
<feature type="coiled-coil region" evidence="8">
    <location>
        <begin position="47"/>
        <end position="74"/>
    </location>
</feature>
<proteinExistence type="inferred from homology"/>
<keyword evidence="10" id="KW-1185">Reference proteome</keyword>
<evidence type="ECO:0000313" key="9">
    <source>
        <dbReference type="EMBL" id="KRZ99107.1"/>
    </source>
</evidence>
<dbReference type="GO" id="GO:0072686">
    <property type="term" value="C:mitotic spindle"/>
    <property type="evidence" value="ECO:0007669"/>
    <property type="project" value="TreeGrafter"/>
</dbReference>
<dbReference type="InterPro" id="IPR008672">
    <property type="entry name" value="Mad1"/>
</dbReference>
<reference evidence="9 10" key="1">
    <citation type="submission" date="2015-11" db="EMBL/GenBank/DDBJ databases">
        <title>The genome of Debaryomyces fabryi.</title>
        <authorList>
            <person name="Tafer H."/>
            <person name="Lopandic K."/>
        </authorList>
    </citation>
    <scope>NUCLEOTIDE SEQUENCE [LARGE SCALE GENOMIC DNA]</scope>
    <source>
        <strain evidence="9 10">CBS 789</strain>
    </source>
</reference>
<dbReference type="Proteomes" id="UP000054251">
    <property type="component" value="Unassembled WGS sequence"/>
</dbReference>
<dbReference type="Gene3D" id="3.30.457.60">
    <property type="match status" value="1"/>
</dbReference>
<evidence type="ECO:0000313" key="10">
    <source>
        <dbReference type="Proteomes" id="UP000054251"/>
    </source>
</evidence>
<organism evidence="9 10">
    <name type="scientific">Debaryomyces fabryi</name>
    <dbReference type="NCBI Taxonomy" id="58627"/>
    <lineage>
        <taxon>Eukaryota</taxon>
        <taxon>Fungi</taxon>
        <taxon>Dikarya</taxon>
        <taxon>Ascomycota</taxon>
        <taxon>Saccharomycotina</taxon>
        <taxon>Pichiomycetes</taxon>
        <taxon>Debaryomycetaceae</taxon>
        <taxon>Debaryomyces</taxon>
    </lineage>
</organism>
<evidence type="ECO:0000256" key="1">
    <source>
        <dbReference type="ARBA" id="ARBA00004123"/>
    </source>
</evidence>
<dbReference type="OrthoDB" id="331602at2759"/>
<dbReference type="GO" id="GO:0000776">
    <property type="term" value="C:kinetochore"/>
    <property type="evidence" value="ECO:0007669"/>
    <property type="project" value="TreeGrafter"/>
</dbReference>
<accession>A0A0V1PS91</accession>
<keyword evidence="6" id="KW-0539">Nucleus</keyword>
<evidence type="ECO:0000256" key="4">
    <source>
        <dbReference type="ARBA" id="ARBA00022618"/>
    </source>
</evidence>
<protein>
    <recommendedName>
        <fullName evidence="3">Spindle assembly checkpoint component MAD1</fullName>
    </recommendedName>
</protein>
<dbReference type="GO" id="GO:0005635">
    <property type="term" value="C:nuclear envelope"/>
    <property type="evidence" value="ECO:0007669"/>
    <property type="project" value="TreeGrafter"/>
</dbReference>
<dbReference type="AlphaFoldDB" id="A0A0V1PS91"/>
<evidence type="ECO:0000256" key="3">
    <source>
        <dbReference type="ARBA" id="ARBA00022019"/>
    </source>
</evidence>
<comment type="caution">
    <text evidence="9">The sequence shown here is derived from an EMBL/GenBank/DDBJ whole genome shotgun (WGS) entry which is preliminary data.</text>
</comment>
<name>A0A0V1PS91_9ASCO</name>
<evidence type="ECO:0000256" key="8">
    <source>
        <dbReference type="SAM" id="Coils"/>
    </source>
</evidence>
<dbReference type="EMBL" id="LMYN01000174">
    <property type="protein sequence ID" value="KRZ99107.1"/>
    <property type="molecule type" value="Genomic_DNA"/>
</dbReference>
<gene>
    <name evidence="9" type="ORF">AC631_05137</name>
</gene>
<feature type="coiled-coil region" evidence="8">
    <location>
        <begin position="536"/>
        <end position="570"/>
    </location>
</feature>
<evidence type="ECO:0000256" key="5">
    <source>
        <dbReference type="ARBA" id="ARBA00022776"/>
    </source>
</evidence>
<keyword evidence="8" id="KW-0175">Coiled coil</keyword>
<keyword evidence="7" id="KW-0131">Cell cycle</keyword>
<evidence type="ECO:0000256" key="6">
    <source>
        <dbReference type="ARBA" id="ARBA00023242"/>
    </source>
</evidence>
<sequence length="669" mass="78112">MSDTGSSPFIDRPRSMLDEDSDFNSRQIISNLQFQISSLKTEKSLLQQSKESMAEKYEALLKKKNEEVVSLQNDFDYVFKQRDELQSKYDNIQQINSKNVESLQTQLNDTTERYEELKNKHEILNTDFKRLFRDNNQMKSEVEFQKNSRDQINEKILSLQEENKNLYKSNDELIEKLNSVSEQLVSNSEDRFSKNLSDQNAKLQKANNQLQLKVDQLLQHKTSLELLRQKNNSLANKLSSLSNLEEKCCKLEIENLELSNKFDTFFKTIEDSVNIDENRTNESVVIEFMDNYKRLQNLNLVLQDKYNQSVSSVSSVQTELSSIKEKYSEALSKIESLNKTVSTRTELIDKLERQKLLNVKEIEYLRGLLKKLEELNLKRTKEETNDKSTEQYMSNLEKLVDEYRTEINTLQKQVLSQDIQSNVHAGNKRPRIIDNGIQNDFKSQVSVLEKENLKLLSTIKNLEYNNKTLGEKLQNLESLDKKKKELHILQLKSNPASQDQLIKQQTLDLLSKENQDMIEKFVKNKNFDDLIPKSLFERQENDKLQLQTKIDQLNKRINRLREIYSQKSRDILSVISKFFGYTIEFLPSPINPNDLSSRIKLVSKYMNNKDESNSAYLILDVNSKSLKANGSLEFKTLCEDLVTNWISDKDQIPCFLSALNLSIYDKYAT</sequence>
<evidence type="ECO:0000256" key="7">
    <source>
        <dbReference type="ARBA" id="ARBA00023306"/>
    </source>
</evidence>
<dbReference type="GO" id="GO:0051301">
    <property type="term" value="P:cell division"/>
    <property type="evidence" value="ECO:0007669"/>
    <property type="project" value="UniProtKB-KW"/>
</dbReference>
<comment type="subcellular location">
    <subcellularLocation>
        <location evidence="1">Nucleus</location>
    </subcellularLocation>
</comment>
<feature type="coiled-coil region" evidence="8">
    <location>
        <begin position="320"/>
        <end position="413"/>
    </location>
</feature>
<dbReference type="Pfam" id="PF05557">
    <property type="entry name" value="MAD"/>
    <property type="match status" value="1"/>
</dbReference>
<dbReference type="GO" id="GO:0051315">
    <property type="term" value="P:attachment of mitotic spindle microtubules to kinetochore"/>
    <property type="evidence" value="ECO:0007669"/>
    <property type="project" value="TreeGrafter"/>
</dbReference>
<comment type="similarity">
    <text evidence="2">Belongs to the MAD1 family.</text>
</comment>
<dbReference type="GO" id="GO:0007094">
    <property type="term" value="P:mitotic spindle assembly checkpoint signaling"/>
    <property type="evidence" value="ECO:0007669"/>
    <property type="project" value="InterPro"/>
</dbReference>